<gene>
    <name evidence="16" type="ORF">SAMN05444128_1738</name>
</gene>
<keyword evidence="2 12" id="KW-0813">Transport</keyword>
<dbReference type="GO" id="GO:0015344">
    <property type="term" value="F:siderophore uptake transmembrane transporter activity"/>
    <property type="evidence" value="ECO:0007669"/>
    <property type="project" value="TreeGrafter"/>
</dbReference>
<name>A0A1R3XDI0_9BACT</name>
<comment type="subcellular location">
    <subcellularLocation>
        <location evidence="1 12">Cell outer membrane</location>
        <topology evidence="1 12">Multi-pass membrane protein</topology>
    </subcellularLocation>
</comment>
<dbReference type="Pfam" id="PF00593">
    <property type="entry name" value="TonB_dep_Rec_b-barrel"/>
    <property type="match status" value="1"/>
</dbReference>
<comment type="similarity">
    <text evidence="12 13">Belongs to the TonB-dependent receptor family.</text>
</comment>
<dbReference type="SUPFAM" id="SSF56935">
    <property type="entry name" value="Porins"/>
    <property type="match status" value="1"/>
</dbReference>
<evidence type="ECO:0000256" key="12">
    <source>
        <dbReference type="PROSITE-ProRule" id="PRU01360"/>
    </source>
</evidence>
<dbReference type="PROSITE" id="PS52016">
    <property type="entry name" value="TONB_DEPENDENT_REC_3"/>
    <property type="match status" value="1"/>
</dbReference>
<dbReference type="Pfam" id="PF13715">
    <property type="entry name" value="CarbopepD_reg_2"/>
    <property type="match status" value="1"/>
</dbReference>
<dbReference type="AlphaFoldDB" id="A0A1R3XDI0"/>
<dbReference type="InterPro" id="IPR012910">
    <property type="entry name" value="Plug_dom"/>
</dbReference>
<keyword evidence="5 12" id="KW-0812">Transmembrane</keyword>
<dbReference type="Gene3D" id="2.60.40.1120">
    <property type="entry name" value="Carboxypeptidase-like, regulatory domain"/>
    <property type="match status" value="1"/>
</dbReference>
<evidence type="ECO:0000256" key="6">
    <source>
        <dbReference type="ARBA" id="ARBA00022729"/>
    </source>
</evidence>
<evidence type="ECO:0000256" key="7">
    <source>
        <dbReference type="ARBA" id="ARBA00023004"/>
    </source>
</evidence>
<dbReference type="Pfam" id="PF07715">
    <property type="entry name" value="Plug"/>
    <property type="match status" value="1"/>
</dbReference>
<keyword evidence="6" id="KW-0732">Signal</keyword>
<keyword evidence="9 13" id="KW-0798">TonB box</keyword>
<dbReference type="SUPFAM" id="SSF49464">
    <property type="entry name" value="Carboxypeptidase regulatory domain-like"/>
    <property type="match status" value="1"/>
</dbReference>
<evidence type="ECO:0000256" key="4">
    <source>
        <dbReference type="ARBA" id="ARBA00022496"/>
    </source>
</evidence>
<feature type="domain" description="TonB-dependent receptor plug" evidence="15">
    <location>
        <begin position="139"/>
        <end position="247"/>
    </location>
</feature>
<keyword evidence="10 12" id="KW-0472">Membrane</keyword>
<dbReference type="InterPro" id="IPR037066">
    <property type="entry name" value="Plug_dom_sf"/>
</dbReference>
<evidence type="ECO:0000259" key="15">
    <source>
        <dbReference type="Pfam" id="PF07715"/>
    </source>
</evidence>
<dbReference type="STRING" id="1317125.SAMN05444128_1738"/>
<keyword evidence="3 12" id="KW-1134">Transmembrane beta strand</keyword>
<evidence type="ECO:0000256" key="10">
    <source>
        <dbReference type="ARBA" id="ARBA00023136"/>
    </source>
</evidence>
<feature type="domain" description="TonB-dependent receptor-like beta-barrel" evidence="14">
    <location>
        <begin position="364"/>
        <end position="728"/>
    </location>
</feature>
<dbReference type="Gene3D" id="2.170.130.10">
    <property type="entry name" value="TonB-dependent receptor, plug domain"/>
    <property type="match status" value="1"/>
</dbReference>
<dbReference type="Gene3D" id="2.40.170.20">
    <property type="entry name" value="TonB-dependent receptor, beta-barrel domain"/>
    <property type="match status" value="1"/>
</dbReference>
<keyword evidence="4" id="KW-0410">Iron transport</keyword>
<evidence type="ECO:0000256" key="3">
    <source>
        <dbReference type="ARBA" id="ARBA00022452"/>
    </source>
</evidence>
<keyword evidence="8" id="KW-0406">Ion transport</keyword>
<evidence type="ECO:0000256" key="11">
    <source>
        <dbReference type="ARBA" id="ARBA00023237"/>
    </source>
</evidence>
<dbReference type="InterPro" id="IPR036942">
    <property type="entry name" value="Beta-barrel_TonB_sf"/>
</dbReference>
<dbReference type="Proteomes" id="UP000187181">
    <property type="component" value="Unassembled WGS sequence"/>
</dbReference>
<dbReference type="PANTHER" id="PTHR32552">
    <property type="entry name" value="FERRICHROME IRON RECEPTOR-RELATED"/>
    <property type="match status" value="1"/>
</dbReference>
<evidence type="ECO:0000256" key="8">
    <source>
        <dbReference type="ARBA" id="ARBA00023065"/>
    </source>
</evidence>
<proteinExistence type="inferred from homology"/>
<dbReference type="EMBL" id="FTPP01000002">
    <property type="protein sequence ID" value="SIT87916.1"/>
    <property type="molecule type" value="Genomic_DNA"/>
</dbReference>
<keyword evidence="7" id="KW-0408">Iron</keyword>
<dbReference type="PANTHER" id="PTHR32552:SF68">
    <property type="entry name" value="FERRICHROME OUTER MEMBRANE TRANSPORTER_PHAGE RECEPTOR"/>
    <property type="match status" value="1"/>
</dbReference>
<organism evidence="16 17">
    <name type="scientific">Pontibacter indicus</name>
    <dbReference type="NCBI Taxonomy" id="1317125"/>
    <lineage>
        <taxon>Bacteria</taxon>
        <taxon>Pseudomonadati</taxon>
        <taxon>Bacteroidota</taxon>
        <taxon>Cytophagia</taxon>
        <taxon>Cytophagales</taxon>
        <taxon>Hymenobacteraceae</taxon>
        <taxon>Pontibacter</taxon>
    </lineage>
</organism>
<evidence type="ECO:0000259" key="14">
    <source>
        <dbReference type="Pfam" id="PF00593"/>
    </source>
</evidence>
<accession>A0A1R3XDI0</accession>
<evidence type="ECO:0000256" key="2">
    <source>
        <dbReference type="ARBA" id="ARBA00022448"/>
    </source>
</evidence>
<keyword evidence="11 12" id="KW-0998">Cell outer membrane</keyword>
<evidence type="ECO:0000256" key="5">
    <source>
        <dbReference type="ARBA" id="ARBA00022692"/>
    </source>
</evidence>
<evidence type="ECO:0000256" key="9">
    <source>
        <dbReference type="ARBA" id="ARBA00023077"/>
    </source>
</evidence>
<dbReference type="InterPro" id="IPR008969">
    <property type="entry name" value="CarboxyPept-like_regulatory"/>
</dbReference>
<dbReference type="GO" id="GO:0009279">
    <property type="term" value="C:cell outer membrane"/>
    <property type="evidence" value="ECO:0007669"/>
    <property type="project" value="UniProtKB-SubCell"/>
</dbReference>
<dbReference type="InterPro" id="IPR000531">
    <property type="entry name" value="Beta-barrel_TonB"/>
</dbReference>
<evidence type="ECO:0000256" key="1">
    <source>
        <dbReference type="ARBA" id="ARBA00004571"/>
    </source>
</evidence>
<dbReference type="InterPro" id="IPR039426">
    <property type="entry name" value="TonB-dep_rcpt-like"/>
</dbReference>
<reference evidence="17" key="1">
    <citation type="submission" date="2017-01" db="EMBL/GenBank/DDBJ databases">
        <authorList>
            <person name="Varghese N."/>
            <person name="Submissions S."/>
        </authorList>
    </citation>
    <scope>NUCLEOTIDE SEQUENCE [LARGE SCALE GENOMIC DNA]</scope>
    <source>
        <strain evidence="17">LP100</strain>
    </source>
</reference>
<evidence type="ECO:0000256" key="13">
    <source>
        <dbReference type="RuleBase" id="RU003357"/>
    </source>
</evidence>
<keyword evidence="17" id="KW-1185">Reference proteome</keyword>
<evidence type="ECO:0000313" key="17">
    <source>
        <dbReference type="Proteomes" id="UP000187181"/>
    </source>
</evidence>
<sequence>MLTLPDKSRFVSSQLALMNFILPLLRLCSLTTLMLLPLLTHAQQQVSGQVMRSQTRQALEGVTITASSGEQTLTNASGRFSLTVADEASFLLISHIGYRPDTVSLQRTQPGIALQVYLQPLAASLSEVVVTGYETNRPLLETAGALSIIDREVMQRFDESSLVRAVNTVPGVRMEERATASYRLSIRGSSLRSPYGIRNVKVYLSEIPFTESNGITNLNLLDAANFNSMEILKGPAGSLYGAGTGGTVLLEPRRATPGEKLLQAGTTFGSFGLQRYTASASVGSEKQSLYLQYTRQQLDGYREQSGMDRETLLLTATFNPSEKSTIQANLIFSDLFYQLPGGLTREQYEQDPKQARGGMFGSVAQNASMNQQGINLGLSQEYRFTENLKNTTAVYGLFRYRDHPFNTDYERNTNQEYGVRSRFVYNANLGAIPTTVTFGGEYQRGFEAARTYGNNRGRTDSLRTDDEVLAKTGLLFTQAEFELPGSWIATAALSLNDTRYEITRLHQAPAGGPYQYTRDFSAVLSPRVALLKRLTEQISVHGSVSAGFSPPSEEELLTSDGALNQELEAEKGINYEAGIRGYTLGRKLSFDVVAFHFRLRETIASRQDLSSIAVFRNVGATSQSGLETALGYTLLEDATQPVSLLKVWSSYTYSHFRFRDYQKDDTDLSGNKLTGVAPHTLTAGLDLATRFGLYLYLTGNYVDEIPLTDENTVYADSYFVAGTRLGLRRELGNKFALDIFAGSENLTDQKYSLGNDLNAFGGRYFQPAASRNYYGGLNLSYRL</sequence>
<protein>
    <submittedName>
        <fullName evidence="16">Iron complex outermembrane recepter protein</fullName>
    </submittedName>
</protein>
<evidence type="ECO:0000313" key="16">
    <source>
        <dbReference type="EMBL" id="SIT87916.1"/>
    </source>
</evidence>